<name>A0ABR7DSV7_9BACT</name>
<dbReference type="Gene3D" id="3.30.460.10">
    <property type="entry name" value="Beta Polymerase, domain 2"/>
    <property type="match status" value="1"/>
</dbReference>
<dbReference type="Pfam" id="PF01909">
    <property type="entry name" value="NTP_transf_2"/>
    <property type="match status" value="1"/>
</dbReference>
<dbReference type="SUPFAM" id="SSF81301">
    <property type="entry name" value="Nucleotidyltransferase"/>
    <property type="match status" value="1"/>
</dbReference>
<evidence type="ECO:0000313" key="3">
    <source>
        <dbReference type="Proteomes" id="UP000651475"/>
    </source>
</evidence>
<accession>A0ABR7DSV7</accession>
<comment type="caution">
    <text evidence="2">The sequence shown here is derived from an EMBL/GenBank/DDBJ whole genome shotgun (WGS) entry which is preliminary data.</text>
</comment>
<dbReference type="InterPro" id="IPR052548">
    <property type="entry name" value="Type_VII_TA_antitoxin"/>
</dbReference>
<gene>
    <name evidence="2" type="ORF">H8S65_17160</name>
</gene>
<organism evidence="2 3">
    <name type="scientific">Parabacteroides hominis</name>
    <dbReference type="NCBI Taxonomy" id="2763057"/>
    <lineage>
        <taxon>Bacteria</taxon>
        <taxon>Pseudomonadati</taxon>
        <taxon>Bacteroidota</taxon>
        <taxon>Bacteroidia</taxon>
        <taxon>Bacteroidales</taxon>
        <taxon>Tannerellaceae</taxon>
        <taxon>Parabacteroides</taxon>
    </lineage>
</organism>
<keyword evidence="3" id="KW-1185">Reference proteome</keyword>
<proteinExistence type="predicted"/>
<dbReference type="InterPro" id="IPR002934">
    <property type="entry name" value="Polymerase_NTP_transf_dom"/>
</dbReference>
<dbReference type="PANTHER" id="PTHR33933">
    <property type="entry name" value="NUCLEOTIDYLTRANSFERASE"/>
    <property type="match status" value="1"/>
</dbReference>
<evidence type="ECO:0000259" key="1">
    <source>
        <dbReference type="Pfam" id="PF01909"/>
    </source>
</evidence>
<sequence>MRRPKIVKALSDILQRIAPDATAILYGSEARGEAHSDSDIDLLILVDKEKLTLKEEQEITYPLYDVEIDTGVMINPIVISRKKWEDLKSRSLFYYNVMKEGIVL</sequence>
<dbReference type="EMBL" id="JACOOJ010000039">
    <property type="protein sequence ID" value="MBC5634476.1"/>
    <property type="molecule type" value="Genomic_DNA"/>
</dbReference>
<dbReference type="PANTHER" id="PTHR33933:SF1">
    <property type="entry name" value="PROTEIN ADENYLYLTRANSFERASE MNTA-RELATED"/>
    <property type="match status" value="1"/>
</dbReference>
<protein>
    <submittedName>
        <fullName evidence="2">Nucleotidyltransferase domain-containing protein</fullName>
    </submittedName>
</protein>
<dbReference type="InterPro" id="IPR043519">
    <property type="entry name" value="NT_sf"/>
</dbReference>
<feature type="domain" description="Polymerase nucleotidyl transferase" evidence="1">
    <location>
        <begin position="8"/>
        <end position="73"/>
    </location>
</feature>
<reference evidence="2 3" key="1">
    <citation type="submission" date="2020-08" db="EMBL/GenBank/DDBJ databases">
        <title>Genome public.</title>
        <authorList>
            <person name="Liu C."/>
            <person name="Sun Q."/>
        </authorList>
    </citation>
    <scope>NUCLEOTIDE SEQUENCE [LARGE SCALE GENOMIC DNA]</scope>
    <source>
        <strain evidence="2 3">NSJ-79</strain>
    </source>
</reference>
<dbReference type="CDD" id="cd05403">
    <property type="entry name" value="NT_KNTase_like"/>
    <property type="match status" value="1"/>
</dbReference>
<evidence type="ECO:0000313" key="2">
    <source>
        <dbReference type="EMBL" id="MBC5634476.1"/>
    </source>
</evidence>
<dbReference type="Proteomes" id="UP000651475">
    <property type="component" value="Unassembled WGS sequence"/>
</dbReference>